<dbReference type="SUPFAM" id="SSF52540">
    <property type="entry name" value="P-loop containing nucleoside triphosphate hydrolases"/>
    <property type="match status" value="1"/>
</dbReference>
<feature type="domain" description="Tr-type G" evidence="7">
    <location>
        <begin position="24"/>
        <end position="238"/>
    </location>
</feature>
<dbReference type="OrthoDB" id="9804504at2"/>
<dbReference type="InterPro" id="IPR044139">
    <property type="entry name" value="CysN_NoDQ_III"/>
</dbReference>
<dbReference type="FunFam" id="3.40.50.300:FF:000119">
    <property type="entry name" value="Sulfate adenylyltransferase subunit 1"/>
    <property type="match status" value="1"/>
</dbReference>
<dbReference type="GO" id="GO:0005525">
    <property type="term" value="F:GTP binding"/>
    <property type="evidence" value="ECO:0007669"/>
    <property type="project" value="UniProtKB-KW"/>
</dbReference>
<dbReference type="CDD" id="cd03695">
    <property type="entry name" value="CysN_NodQ_II"/>
    <property type="match status" value="1"/>
</dbReference>
<dbReference type="InterPro" id="IPR027417">
    <property type="entry name" value="P-loop_NTPase"/>
</dbReference>
<dbReference type="PROSITE" id="PS51722">
    <property type="entry name" value="G_TR_2"/>
    <property type="match status" value="1"/>
</dbReference>
<dbReference type="Pfam" id="PF22594">
    <property type="entry name" value="GTP-eEF1A_C"/>
    <property type="match status" value="1"/>
</dbReference>
<dbReference type="PROSITE" id="PS00301">
    <property type="entry name" value="G_TR_1"/>
    <property type="match status" value="1"/>
</dbReference>
<dbReference type="STRING" id="587636.SAMN05216199_3243"/>
<dbReference type="EMBL" id="FOHB01000006">
    <property type="protein sequence ID" value="SES39090.1"/>
    <property type="molecule type" value="Genomic_DNA"/>
</dbReference>
<dbReference type="AlphaFoldDB" id="A0A1H9WYV4"/>
<keyword evidence="4" id="KW-0547">Nucleotide-binding</keyword>
<dbReference type="InterPro" id="IPR011779">
    <property type="entry name" value="SO4_adenylTrfase_lsu"/>
</dbReference>
<sequence>MTTTLPAPTAAAAAHTAGAPAAGHDLLRLATAGSVDDGKSTLVGRLLYDTKSVLTDQLDAVERVSRDRGLEAADLALLTDGLRAEREQGITIDVAYRYFSTATRSYVLADTPGHVQYTRNMVTGASTAELALILVDARHGVVEQTRRHLAVTGLLGVRHVALAVNKMDLVGWDAEVFGDIVGEFARLAGRFGIDDVAAVPVSALLGDNVVDRSAHTPWYAGPTLLEHLEAVPVGTNPALEPLRFPVQYVVRPRTAEHPDYRGYAGRLASGVVHPGDEVVVLPSGRRTTVVGIDRAAADGTVEERELAFAPQSVVLRLADDIDISRGDIIAAADRPSTLTRSLTGTVAVLADRTLRTRDRLLLRVGTRTVRALVDDVVDQLDIETMEHRPAPDGLSLNAIGRVRLRLAEDVAIDDYRELRRSGAFLLIDESDGATLAAGMAEAPDRSAGEGI</sequence>
<protein>
    <recommendedName>
        <fullName evidence="1">sulfate adenylyltransferase</fullName>
        <ecNumber evidence="1">2.7.7.4</ecNumber>
    </recommendedName>
</protein>
<evidence type="ECO:0000256" key="1">
    <source>
        <dbReference type="ARBA" id="ARBA00012391"/>
    </source>
</evidence>
<evidence type="ECO:0000256" key="4">
    <source>
        <dbReference type="ARBA" id="ARBA00022741"/>
    </source>
</evidence>
<dbReference type="InterPro" id="IPR009001">
    <property type="entry name" value="Transl_elong_EF1A/Init_IF2_C"/>
</dbReference>
<dbReference type="NCBIfam" id="TIGR02034">
    <property type="entry name" value="CysN"/>
    <property type="match status" value="1"/>
</dbReference>
<dbReference type="GO" id="GO:0003924">
    <property type="term" value="F:GTPase activity"/>
    <property type="evidence" value="ECO:0007669"/>
    <property type="project" value="InterPro"/>
</dbReference>
<dbReference type="EC" id="2.7.7.4" evidence="1"/>
<dbReference type="GO" id="GO:0005524">
    <property type="term" value="F:ATP binding"/>
    <property type="evidence" value="ECO:0007669"/>
    <property type="project" value="UniProtKB-KW"/>
</dbReference>
<evidence type="ECO:0000256" key="6">
    <source>
        <dbReference type="ARBA" id="ARBA00023134"/>
    </source>
</evidence>
<name>A0A1H9WYV4_9MICO</name>
<dbReference type="InterPro" id="IPR000795">
    <property type="entry name" value="T_Tr_GTP-bd_dom"/>
</dbReference>
<organism evidence="8 9">
    <name type="scientific">Pedococcus cremeus</name>
    <dbReference type="NCBI Taxonomy" id="587636"/>
    <lineage>
        <taxon>Bacteria</taxon>
        <taxon>Bacillati</taxon>
        <taxon>Actinomycetota</taxon>
        <taxon>Actinomycetes</taxon>
        <taxon>Micrococcales</taxon>
        <taxon>Intrasporangiaceae</taxon>
        <taxon>Pedococcus</taxon>
    </lineage>
</organism>
<evidence type="ECO:0000313" key="9">
    <source>
        <dbReference type="Proteomes" id="UP000199019"/>
    </source>
</evidence>
<dbReference type="PRINTS" id="PR00315">
    <property type="entry name" value="ELONGATNFCT"/>
</dbReference>
<dbReference type="Gene3D" id="2.40.30.10">
    <property type="entry name" value="Translation factors"/>
    <property type="match status" value="2"/>
</dbReference>
<dbReference type="RefSeq" id="WP_091760373.1">
    <property type="nucleotide sequence ID" value="NZ_FOHB01000006.1"/>
</dbReference>
<dbReference type="Proteomes" id="UP000199019">
    <property type="component" value="Unassembled WGS sequence"/>
</dbReference>
<proteinExistence type="predicted"/>
<evidence type="ECO:0000256" key="3">
    <source>
        <dbReference type="ARBA" id="ARBA00022695"/>
    </source>
</evidence>
<dbReference type="PANTHER" id="PTHR23115">
    <property type="entry name" value="TRANSLATION FACTOR"/>
    <property type="match status" value="1"/>
</dbReference>
<dbReference type="InterPro" id="IPR050100">
    <property type="entry name" value="TRAFAC_GTPase_members"/>
</dbReference>
<dbReference type="InterPro" id="IPR041757">
    <property type="entry name" value="CysN_GTP-bd"/>
</dbReference>
<reference evidence="9" key="1">
    <citation type="submission" date="2016-10" db="EMBL/GenBank/DDBJ databases">
        <authorList>
            <person name="Varghese N."/>
            <person name="Submissions S."/>
        </authorList>
    </citation>
    <scope>NUCLEOTIDE SEQUENCE [LARGE SCALE GENOMIC DNA]</scope>
    <source>
        <strain evidence="9">CGMCC 1.6963</strain>
    </source>
</reference>
<dbReference type="SUPFAM" id="SSF50465">
    <property type="entry name" value="EF-Tu/eEF-1alpha/eIF2-gamma C-terminal domain"/>
    <property type="match status" value="1"/>
</dbReference>
<evidence type="ECO:0000256" key="5">
    <source>
        <dbReference type="ARBA" id="ARBA00022840"/>
    </source>
</evidence>
<keyword evidence="2 8" id="KW-0808">Transferase</keyword>
<dbReference type="GO" id="GO:0004781">
    <property type="term" value="F:sulfate adenylyltransferase (ATP) activity"/>
    <property type="evidence" value="ECO:0007669"/>
    <property type="project" value="UniProtKB-EC"/>
</dbReference>
<dbReference type="CDD" id="cd04095">
    <property type="entry name" value="CysN_NoDQ_III"/>
    <property type="match status" value="1"/>
</dbReference>
<dbReference type="Pfam" id="PF00009">
    <property type="entry name" value="GTP_EFTU"/>
    <property type="match status" value="1"/>
</dbReference>
<dbReference type="Gene3D" id="3.40.50.300">
    <property type="entry name" value="P-loop containing nucleotide triphosphate hydrolases"/>
    <property type="match status" value="1"/>
</dbReference>
<keyword evidence="5" id="KW-0067">ATP-binding</keyword>
<keyword evidence="6" id="KW-0342">GTP-binding</keyword>
<keyword evidence="9" id="KW-1185">Reference proteome</keyword>
<dbReference type="InterPro" id="IPR054696">
    <property type="entry name" value="GTP-eEF1A_C"/>
</dbReference>
<evidence type="ECO:0000256" key="2">
    <source>
        <dbReference type="ARBA" id="ARBA00022679"/>
    </source>
</evidence>
<keyword evidence="3 8" id="KW-0548">Nucleotidyltransferase</keyword>
<dbReference type="InterPro" id="IPR031157">
    <property type="entry name" value="G_TR_CS"/>
</dbReference>
<accession>A0A1H9WYV4</accession>
<dbReference type="CDD" id="cd04166">
    <property type="entry name" value="CysN_ATPS"/>
    <property type="match status" value="1"/>
</dbReference>
<dbReference type="InterPro" id="IPR044138">
    <property type="entry name" value="CysN_II"/>
</dbReference>
<evidence type="ECO:0000259" key="7">
    <source>
        <dbReference type="PROSITE" id="PS51722"/>
    </source>
</evidence>
<gene>
    <name evidence="8" type="ORF">SAMN05216199_3243</name>
</gene>
<dbReference type="SUPFAM" id="SSF50447">
    <property type="entry name" value="Translation proteins"/>
    <property type="match status" value="1"/>
</dbReference>
<evidence type="ECO:0000313" key="8">
    <source>
        <dbReference type="EMBL" id="SES39090.1"/>
    </source>
</evidence>
<dbReference type="InterPro" id="IPR009000">
    <property type="entry name" value="Transl_B-barrel_sf"/>
</dbReference>
<dbReference type="GO" id="GO:0006790">
    <property type="term" value="P:sulfur compound metabolic process"/>
    <property type="evidence" value="ECO:0007669"/>
    <property type="project" value="InterPro"/>
</dbReference>